<name>A0A6P2SXK3_BURL3</name>
<dbReference type="RefSeq" id="WP_174948885.1">
    <property type="nucleotide sequence ID" value="NZ_CABVQH010000001.1"/>
</dbReference>
<dbReference type="Proteomes" id="UP000494260">
    <property type="component" value="Unassembled WGS sequence"/>
</dbReference>
<dbReference type="AlphaFoldDB" id="A0A6P2SXK3"/>
<sequence>MRVDGAWHRRGNDVALRDQPLAIACGDVSGLWRDNSLRSEEIYEVEVGGDSGAVMSGQRPLAGRIPSRYGVTVMRSAFTRLGEPILDL</sequence>
<accession>A0A6P2SXK3</accession>
<reference evidence="1 2" key="1">
    <citation type="submission" date="2019-09" db="EMBL/GenBank/DDBJ databases">
        <authorList>
            <person name="Depoorter E."/>
        </authorList>
    </citation>
    <scope>NUCLEOTIDE SEQUENCE [LARGE SCALE GENOMIC DNA]</scope>
    <source>
        <strain evidence="1">R-18109</strain>
    </source>
</reference>
<evidence type="ECO:0000313" key="1">
    <source>
        <dbReference type="EMBL" id="VWC53114.1"/>
    </source>
</evidence>
<dbReference type="EMBL" id="CABVQH010000001">
    <property type="protein sequence ID" value="VWC53114.1"/>
    <property type="molecule type" value="Genomic_DNA"/>
</dbReference>
<protein>
    <submittedName>
        <fullName evidence="1">Uncharacterized protein</fullName>
    </submittedName>
</protein>
<organism evidence="1 2">
    <name type="scientific">Burkholderia lata (strain ATCC 17760 / DSM 23089 / LMG 22485 / NCIMB 9086 / R18194 / 383)</name>
    <dbReference type="NCBI Taxonomy" id="482957"/>
    <lineage>
        <taxon>Bacteria</taxon>
        <taxon>Pseudomonadati</taxon>
        <taxon>Pseudomonadota</taxon>
        <taxon>Betaproteobacteria</taxon>
        <taxon>Burkholderiales</taxon>
        <taxon>Burkholderiaceae</taxon>
        <taxon>Burkholderia</taxon>
        <taxon>Burkholderia cepacia complex</taxon>
    </lineage>
</organism>
<proteinExistence type="predicted"/>
<evidence type="ECO:0000313" key="2">
    <source>
        <dbReference type="Proteomes" id="UP000494260"/>
    </source>
</evidence>
<gene>
    <name evidence="1" type="ORF">BLA18109_00402</name>
</gene>